<keyword evidence="3" id="KW-1185">Reference proteome</keyword>
<dbReference type="PROSITE" id="PS50882">
    <property type="entry name" value="YTH"/>
    <property type="match status" value="1"/>
</dbReference>
<evidence type="ECO:0000313" key="2">
    <source>
        <dbReference type="EMBL" id="WAQ85548.1"/>
    </source>
</evidence>
<dbReference type="InterPro" id="IPR007275">
    <property type="entry name" value="YTH_domain"/>
</dbReference>
<feature type="domain" description="YTH" evidence="1">
    <location>
        <begin position="1"/>
        <end position="52"/>
    </location>
</feature>
<dbReference type="Pfam" id="PF04146">
    <property type="entry name" value="YTH"/>
    <property type="match status" value="1"/>
</dbReference>
<dbReference type="GeneID" id="77810748"/>
<dbReference type="Proteomes" id="UP001164743">
    <property type="component" value="Chromosome 6A"/>
</dbReference>
<reference evidence="2" key="1">
    <citation type="submission" date="2022-10" db="EMBL/GenBank/DDBJ databases">
        <title>Puccinia triticina Genome sequencing and assembly.</title>
        <authorList>
            <person name="Li C."/>
        </authorList>
    </citation>
    <scope>NUCLEOTIDE SEQUENCE</scope>
    <source>
        <strain evidence="2">Pt15</strain>
    </source>
</reference>
<sequence length="68" mass="7700">MSGKPFKVEWIRVQKLGFYRTKNLRNPFKEVKVSRDGTEVEPTVGAAIVAEIEAPEARTPVQDPRFLA</sequence>
<proteinExistence type="predicted"/>
<gene>
    <name evidence="2" type="ORF">PtA15_6A176</name>
</gene>
<accession>A0ABY7CKU8</accession>
<organism evidence="2 3">
    <name type="scientific">Puccinia triticina</name>
    <dbReference type="NCBI Taxonomy" id="208348"/>
    <lineage>
        <taxon>Eukaryota</taxon>
        <taxon>Fungi</taxon>
        <taxon>Dikarya</taxon>
        <taxon>Basidiomycota</taxon>
        <taxon>Pucciniomycotina</taxon>
        <taxon>Pucciniomycetes</taxon>
        <taxon>Pucciniales</taxon>
        <taxon>Pucciniaceae</taxon>
        <taxon>Puccinia</taxon>
    </lineage>
</organism>
<protein>
    <recommendedName>
        <fullName evidence="1">YTH domain-containing protein</fullName>
    </recommendedName>
</protein>
<dbReference type="Gene3D" id="3.10.590.10">
    <property type="entry name" value="ph1033 like domains"/>
    <property type="match status" value="1"/>
</dbReference>
<dbReference type="RefSeq" id="XP_053021103.1">
    <property type="nucleotide sequence ID" value="XM_053169853.1"/>
</dbReference>
<evidence type="ECO:0000313" key="3">
    <source>
        <dbReference type="Proteomes" id="UP001164743"/>
    </source>
</evidence>
<evidence type="ECO:0000259" key="1">
    <source>
        <dbReference type="PROSITE" id="PS50882"/>
    </source>
</evidence>
<name>A0ABY7CKU8_9BASI</name>
<dbReference type="EMBL" id="CP110426">
    <property type="protein sequence ID" value="WAQ85548.1"/>
    <property type="molecule type" value="Genomic_DNA"/>
</dbReference>